<evidence type="ECO:0000313" key="2">
    <source>
        <dbReference type="Proteomes" id="UP001163603"/>
    </source>
</evidence>
<reference evidence="2" key="1">
    <citation type="journal article" date="2023" name="G3 (Bethesda)">
        <title>Genome assembly and association tests identify interacting loci associated with vigor, precocity, and sex in interspecific pistachio rootstocks.</title>
        <authorList>
            <person name="Palmer W."/>
            <person name="Jacygrad E."/>
            <person name="Sagayaradj S."/>
            <person name="Cavanaugh K."/>
            <person name="Han R."/>
            <person name="Bertier L."/>
            <person name="Beede B."/>
            <person name="Kafkas S."/>
            <person name="Golino D."/>
            <person name="Preece J."/>
            <person name="Michelmore R."/>
        </authorList>
    </citation>
    <scope>NUCLEOTIDE SEQUENCE [LARGE SCALE GENOMIC DNA]</scope>
</reference>
<protein>
    <submittedName>
        <fullName evidence="1">Uncharacterized protein</fullName>
    </submittedName>
</protein>
<evidence type="ECO:0000313" key="1">
    <source>
        <dbReference type="EMBL" id="KAJ0046089.1"/>
    </source>
</evidence>
<proteinExistence type="predicted"/>
<organism evidence="1 2">
    <name type="scientific">Pistacia integerrima</name>
    <dbReference type="NCBI Taxonomy" id="434235"/>
    <lineage>
        <taxon>Eukaryota</taxon>
        <taxon>Viridiplantae</taxon>
        <taxon>Streptophyta</taxon>
        <taxon>Embryophyta</taxon>
        <taxon>Tracheophyta</taxon>
        <taxon>Spermatophyta</taxon>
        <taxon>Magnoliopsida</taxon>
        <taxon>eudicotyledons</taxon>
        <taxon>Gunneridae</taxon>
        <taxon>Pentapetalae</taxon>
        <taxon>rosids</taxon>
        <taxon>malvids</taxon>
        <taxon>Sapindales</taxon>
        <taxon>Anacardiaceae</taxon>
        <taxon>Pistacia</taxon>
    </lineage>
</organism>
<dbReference type="Proteomes" id="UP001163603">
    <property type="component" value="Chromosome 3"/>
</dbReference>
<sequence>MEGFMLLIFCSLMVSTVTVAIATDSITLGQSIRDGETIVSAGEGFELGFFSPGKSKSRYVGIWYKKVSTRTVTWVANRDAPISDHSGVLSITQQGTLVLLNSSNYTVWSTNVSRTAKNPIAVLLETGNLVVKDGNDDNNPDRFLWQSFDHLCDTLLPGMKLGANLVSGLNRFLSSWKSLDDPAEGEFKHMIDPRGVPQLVLYKGSVIQLRAGSWNGLRWTGVPQLKPNPVYTFEFVWNANEAFYRFNIENSSVLSRMVLDPAGVVHRLIWVERTNRWESFSRFSGVTLDQCEKYAFCGAYASCGFKMNSPVCECLEGFIPKFPDEWNFSDWSDGCVRRTKLGCEKGDGFLKHKSVKLPDTRHAWVDKNISLSECEKLCLKNCSCTAYATADIRERGSGCLLWFDGLIDIRELSEIGQDLYIRLASSEIANIERKRQSRKKILVAIIVLSILLATGLLMLGCFLYRRKRKLSNQEAPQSVQIECNNQFYPFQAWRLWIEGRPVELINKSLDNSCALSELLRCIHVGLLCVQQAPEDRPSMSTVVLMLSGERSLPQPKQPGFFTESKPPLSESSSSISKEIPSSTNEITFSLLEPR</sequence>
<name>A0ACC0Z5K9_9ROSI</name>
<keyword evidence="2" id="KW-1185">Reference proteome</keyword>
<gene>
    <name evidence="1" type="ORF">Pint_04371</name>
</gene>
<dbReference type="EMBL" id="CM047738">
    <property type="protein sequence ID" value="KAJ0046089.1"/>
    <property type="molecule type" value="Genomic_DNA"/>
</dbReference>
<comment type="caution">
    <text evidence="1">The sequence shown here is derived from an EMBL/GenBank/DDBJ whole genome shotgun (WGS) entry which is preliminary data.</text>
</comment>
<accession>A0ACC0Z5K9</accession>